<name>A0A178HFI8_9LACT</name>
<evidence type="ECO:0000256" key="9">
    <source>
        <dbReference type="ARBA" id="ARBA00023014"/>
    </source>
</evidence>
<evidence type="ECO:0000256" key="3">
    <source>
        <dbReference type="ARBA" id="ARBA00022741"/>
    </source>
</evidence>
<keyword evidence="4 12" id="KW-0378">Hydrolase</keyword>
<evidence type="ECO:0000256" key="1">
    <source>
        <dbReference type="ARBA" id="ARBA00022722"/>
    </source>
</evidence>
<evidence type="ECO:0000256" key="10">
    <source>
        <dbReference type="ARBA" id="ARBA00023118"/>
    </source>
</evidence>
<accession>A0A178HFI8</accession>
<evidence type="ECO:0000256" key="12">
    <source>
        <dbReference type="RuleBase" id="RU365022"/>
    </source>
</evidence>
<dbReference type="Pfam" id="PF01930">
    <property type="entry name" value="Cas_Cas4"/>
    <property type="match status" value="1"/>
</dbReference>
<evidence type="ECO:0000256" key="7">
    <source>
        <dbReference type="ARBA" id="ARBA00022840"/>
    </source>
</evidence>
<keyword evidence="10 12" id="KW-0051">Antiviral defense</keyword>
<dbReference type="Gene3D" id="3.90.320.10">
    <property type="match status" value="1"/>
</dbReference>
<dbReference type="GO" id="GO:0005524">
    <property type="term" value="F:ATP binding"/>
    <property type="evidence" value="ECO:0007669"/>
    <property type="project" value="UniProtKB-KW"/>
</dbReference>
<evidence type="ECO:0000256" key="8">
    <source>
        <dbReference type="ARBA" id="ARBA00023004"/>
    </source>
</evidence>
<evidence type="ECO:0000259" key="13">
    <source>
        <dbReference type="Pfam" id="PF01930"/>
    </source>
</evidence>
<keyword evidence="11 12" id="KW-0464">Manganese</keyword>
<comment type="cofactor">
    <cofactor evidence="12">
        <name>iron-sulfur cluster</name>
        <dbReference type="ChEBI" id="CHEBI:30408"/>
    </cofactor>
</comment>
<gene>
    <name evidence="14" type="primary">cas4</name>
    <name evidence="14" type="ORF">DBT54_08770</name>
</gene>
<evidence type="ECO:0000313" key="15">
    <source>
        <dbReference type="Proteomes" id="UP000251923"/>
    </source>
</evidence>
<dbReference type="GO" id="GO:0051607">
    <property type="term" value="P:defense response to virus"/>
    <property type="evidence" value="ECO:0007669"/>
    <property type="project" value="UniProtKB-KW"/>
</dbReference>
<comment type="function">
    <text evidence="12">CRISPR (clustered regularly interspaced short palindromic repeat) is an adaptive immune system that provides protection against mobile genetic elements (viruses, transposable elements and conjugative plasmids). CRISPR clusters contain sequences complementary to antecedent mobile elements and target invading nucleic acids. CRISPR clusters are transcribed and processed into CRISPR RNA (crRNA).</text>
</comment>
<keyword evidence="1 12" id="KW-0540">Nuclease</keyword>
<proteinExistence type="inferred from homology"/>
<dbReference type="AlphaFoldDB" id="A0A178HFI8"/>
<dbReference type="InterPro" id="IPR011604">
    <property type="entry name" value="PDDEXK-like_dom_sf"/>
</dbReference>
<dbReference type="InterPro" id="IPR022765">
    <property type="entry name" value="Dna2/Cas4_DUF83"/>
</dbReference>
<keyword evidence="7" id="KW-0067">ATP-binding</keyword>
<keyword evidence="9 12" id="KW-0411">Iron-sulfur</keyword>
<organism evidence="14 15">
    <name type="scientific">Aerococcus urinae</name>
    <dbReference type="NCBI Taxonomy" id="1376"/>
    <lineage>
        <taxon>Bacteria</taxon>
        <taxon>Bacillati</taxon>
        <taxon>Bacillota</taxon>
        <taxon>Bacilli</taxon>
        <taxon>Lactobacillales</taxon>
        <taxon>Aerococcaceae</taxon>
        <taxon>Aerococcus</taxon>
    </lineage>
</organism>
<sequence length="223" mass="26306">MAYDEDDYLMLSGIQHFYYSKRQWCLIHLEQQWADNQYTIEGQLLHEKADNPYLKEKRKNRFISRALPVSSNQLGLTGILDVVEFTKDEEHGVELANRKGKWLPRIIEFKRGKPKQDLRDIVQLVAEVICLEENLNTTIDESYLFYGKTQHRMKVEISKEYRQLVQELADEMHKTFAKQENVGLKESPDDKGDSLRDISLSYALRPDFDYEAYMIKTMDDDLT</sequence>
<evidence type="ECO:0000256" key="11">
    <source>
        <dbReference type="ARBA" id="ARBA00023211"/>
    </source>
</evidence>
<dbReference type="GO" id="GO:0004386">
    <property type="term" value="F:helicase activity"/>
    <property type="evidence" value="ECO:0007669"/>
    <property type="project" value="UniProtKB-KW"/>
</dbReference>
<reference evidence="14 15" key="1">
    <citation type="submission" date="2018-04" db="EMBL/GenBank/DDBJ databases">
        <title>Aerococcus urinae genomes.</title>
        <authorList>
            <person name="Hilt E."/>
            <person name="Gilbert N.M."/>
            <person name="Thomas-White K."/>
            <person name="Putonti C."/>
            <person name="Lewis A.L."/>
            <person name="Visck K.L."/>
            <person name="Wolfe A.J."/>
        </authorList>
    </citation>
    <scope>NUCLEOTIDE SEQUENCE [LARGE SCALE GENOMIC DNA]</scope>
    <source>
        <strain evidence="14 15">UMB7480</strain>
    </source>
</reference>
<keyword evidence="8 12" id="KW-0408">Iron</keyword>
<comment type="caution">
    <text evidence="14">The sequence shown here is derived from an EMBL/GenBank/DDBJ whole genome shotgun (WGS) entry which is preliminary data.</text>
</comment>
<dbReference type="NCBIfam" id="TIGR00372">
    <property type="entry name" value="cas4"/>
    <property type="match status" value="1"/>
</dbReference>
<keyword evidence="5" id="KW-0347">Helicase</keyword>
<comment type="similarity">
    <text evidence="12">Belongs to the CRISPR-associated exonuclease Cas4 family.</text>
</comment>
<evidence type="ECO:0000313" key="14">
    <source>
        <dbReference type="EMBL" id="RAV77459.1"/>
    </source>
</evidence>
<dbReference type="GO" id="GO:0046872">
    <property type="term" value="F:metal ion binding"/>
    <property type="evidence" value="ECO:0007669"/>
    <property type="project" value="UniProtKB-KW"/>
</dbReference>
<dbReference type="GeneID" id="86971620"/>
<dbReference type="Proteomes" id="UP000251923">
    <property type="component" value="Unassembled WGS sequence"/>
</dbReference>
<keyword evidence="3" id="KW-0547">Nucleotide-binding</keyword>
<keyword evidence="2 12" id="KW-0479">Metal-binding</keyword>
<dbReference type="GO" id="GO:0051536">
    <property type="term" value="F:iron-sulfur cluster binding"/>
    <property type="evidence" value="ECO:0007669"/>
    <property type="project" value="UniProtKB-KW"/>
</dbReference>
<evidence type="ECO:0000256" key="5">
    <source>
        <dbReference type="ARBA" id="ARBA00022806"/>
    </source>
</evidence>
<dbReference type="EC" id="3.1.12.1" evidence="12"/>
<dbReference type="GO" id="GO:0004527">
    <property type="term" value="F:exonuclease activity"/>
    <property type="evidence" value="ECO:0007669"/>
    <property type="project" value="UniProtKB-KW"/>
</dbReference>
<dbReference type="InterPro" id="IPR013343">
    <property type="entry name" value="CRISPR-assoc_prot_Cas4"/>
</dbReference>
<evidence type="ECO:0000256" key="4">
    <source>
        <dbReference type="ARBA" id="ARBA00022801"/>
    </source>
</evidence>
<comment type="cofactor">
    <cofactor evidence="12">
        <name>Mg(2+)</name>
        <dbReference type="ChEBI" id="CHEBI:18420"/>
    </cofactor>
    <cofactor evidence="12">
        <name>Mn(2+)</name>
        <dbReference type="ChEBI" id="CHEBI:29035"/>
    </cofactor>
    <text evidence="12">Mg(2+) or Mn(2+) required for ssDNA cleavage activity.</text>
</comment>
<feature type="domain" description="DUF83" evidence="13">
    <location>
        <begin position="12"/>
        <end position="179"/>
    </location>
</feature>
<dbReference type="EMBL" id="QMHM01000024">
    <property type="protein sequence ID" value="RAV77459.1"/>
    <property type="molecule type" value="Genomic_DNA"/>
</dbReference>
<dbReference type="RefSeq" id="WP_064293057.1">
    <property type="nucleotide sequence ID" value="NZ_JASODP010000017.1"/>
</dbReference>
<evidence type="ECO:0000256" key="6">
    <source>
        <dbReference type="ARBA" id="ARBA00022839"/>
    </source>
</evidence>
<evidence type="ECO:0000256" key="2">
    <source>
        <dbReference type="ARBA" id="ARBA00022723"/>
    </source>
</evidence>
<protein>
    <recommendedName>
        <fullName evidence="12">CRISPR-associated exonuclease Cas4</fullName>
        <ecNumber evidence="12">3.1.12.1</ecNumber>
    </recommendedName>
</protein>
<keyword evidence="6 12" id="KW-0269">Exonuclease</keyword>